<gene>
    <name evidence="1" type="ORF">SAMN05444000_1381</name>
</gene>
<keyword evidence="2" id="KW-1185">Reference proteome</keyword>
<evidence type="ECO:0000313" key="1">
    <source>
        <dbReference type="EMBL" id="SHK54642.1"/>
    </source>
</evidence>
<dbReference type="STRING" id="1470563.SAMN05444000_1381"/>
<sequence length="293" mass="32612">MKKLNVPEYPSIELFDNGVEDLNAAALSPLFLANRQAVQDAYVDFHSETLTQTWSNLPKARHGHPTAIIVGGLSKENLVKLYDEGVVKSKGQARKIYDSIKLAAHDECPYCGGVGEIGSLDHYLPKARFPAYSVLPSNLVPACDVCNKGMGSNFPSNPNLQPLHPYFDAPHFFDEKWTIARVSQETPIVVSFDVAAPPGWSVKDQSRVAQHFEDCNLGERYRSRVWSELAPLISQRKSTLRMLDAIQFRAHLSVIATEPELPINGWKRTLYHALAASNWFCSADFTAPTPHLP</sequence>
<dbReference type="Proteomes" id="UP000183982">
    <property type="component" value="Unassembled WGS sequence"/>
</dbReference>
<evidence type="ECO:0008006" key="3">
    <source>
        <dbReference type="Google" id="ProtNLM"/>
    </source>
</evidence>
<organism evidence="1 2">
    <name type="scientific">Shimia gijangensis</name>
    <dbReference type="NCBI Taxonomy" id="1470563"/>
    <lineage>
        <taxon>Bacteria</taxon>
        <taxon>Pseudomonadati</taxon>
        <taxon>Pseudomonadota</taxon>
        <taxon>Alphaproteobacteria</taxon>
        <taxon>Rhodobacterales</taxon>
        <taxon>Roseobacteraceae</taxon>
    </lineage>
</organism>
<dbReference type="CDD" id="cd00085">
    <property type="entry name" value="HNHc"/>
    <property type="match status" value="1"/>
</dbReference>
<proteinExistence type="predicted"/>
<dbReference type="EMBL" id="FQZQ01000038">
    <property type="protein sequence ID" value="SHK54642.1"/>
    <property type="molecule type" value="Genomic_DNA"/>
</dbReference>
<dbReference type="OrthoDB" id="9816185at2"/>
<dbReference type="RefSeq" id="WP_073256955.1">
    <property type="nucleotide sequence ID" value="NZ_FQZQ01000038.1"/>
</dbReference>
<evidence type="ECO:0000313" key="2">
    <source>
        <dbReference type="Proteomes" id="UP000183982"/>
    </source>
</evidence>
<name>A0A1M6TC58_9RHOB</name>
<dbReference type="AlphaFoldDB" id="A0A1M6TC58"/>
<dbReference type="InterPro" id="IPR003615">
    <property type="entry name" value="HNH_nuc"/>
</dbReference>
<accession>A0A1M6TC58</accession>
<protein>
    <recommendedName>
        <fullName evidence="3">HNH endonuclease</fullName>
    </recommendedName>
</protein>
<dbReference type="Gene3D" id="1.10.30.50">
    <property type="match status" value="1"/>
</dbReference>
<reference evidence="2" key="1">
    <citation type="submission" date="2016-11" db="EMBL/GenBank/DDBJ databases">
        <authorList>
            <person name="Varghese N."/>
            <person name="Submissions S."/>
        </authorList>
    </citation>
    <scope>NUCLEOTIDE SEQUENCE [LARGE SCALE GENOMIC DNA]</scope>
    <source>
        <strain evidence="2">DSM 100564</strain>
    </source>
</reference>